<protein>
    <recommendedName>
        <fullName evidence="6">Ankyrin repeat protein</fullName>
    </recommendedName>
</protein>
<feature type="repeat" description="ANK" evidence="3">
    <location>
        <begin position="85"/>
        <end position="113"/>
    </location>
</feature>
<dbReference type="Proteomes" id="UP001169217">
    <property type="component" value="Unassembled WGS sequence"/>
</dbReference>
<organism evidence="4 5">
    <name type="scientific">Colletotrichum limetticola</name>
    <dbReference type="NCBI Taxonomy" id="1209924"/>
    <lineage>
        <taxon>Eukaryota</taxon>
        <taxon>Fungi</taxon>
        <taxon>Dikarya</taxon>
        <taxon>Ascomycota</taxon>
        <taxon>Pezizomycotina</taxon>
        <taxon>Sordariomycetes</taxon>
        <taxon>Hypocreomycetidae</taxon>
        <taxon>Glomerellales</taxon>
        <taxon>Glomerellaceae</taxon>
        <taxon>Colletotrichum</taxon>
        <taxon>Colletotrichum acutatum species complex</taxon>
    </lineage>
</organism>
<comment type="caution">
    <text evidence="4">The sequence shown here is derived from an EMBL/GenBank/DDBJ whole genome shotgun (WGS) entry which is preliminary data.</text>
</comment>
<dbReference type="PROSITE" id="PS50297">
    <property type="entry name" value="ANK_REP_REGION"/>
    <property type="match status" value="3"/>
</dbReference>
<evidence type="ECO:0000256" key="1">
    <source>
        <dbReference type="ARBA" id="ARBA00022737"/>
    </source>
</evidence>
<dbReference type="EMBL" id="JARUPT010000401">
    <property type="protein sequence ID" value="KAK0371993.1"/>
    <property type="molecule type" value="Genomic_DNA"/>
</dbReference>
<evidence type="ECO:0000256" key="2">
    <source>
        <dbReference type="ARBA" id="ARBA00023043"/>
    </source>
</evidence>
<evidence type="ECO:0000256" key="3">
    <source>
        <dbReference type="PROSITE-ProRule" id="PRU00023"/>
    </source>
</evidence>
<reference evidence="4" key="1">
    <citation type="submission" date="2023-04" db="EMBL/GenBank/DDBJ databases">
        <title>Colletotrichum limetticola genome sequence.</title>
        <authorList>
            <person name="Baroncelli R."/>
        </authorList>
    </citation>
    <scope>NUCLEOTIDE SEQUENCE</scope>
    <source>
        <strain evidence="4">KLA-Anderson</strain>
    </source>
</reference>
<dbReference type="InterPro" id="IPR036770">
    <property type="entry name" value="Ankyrin_rpt-contain_sf"/>
</dbReference>
<keyword evidence="5" id="KW-1185">Reference proteome</keyword>
<dbReference type="SUPFAM" id="SSF48403">
    <property type="entry name" value="Ankyrin repeat"/>
    <property type="match status" value="1"/>
</dbReference>
<evidence type="ECO:0000313" key="5">
    <source>
        <dbReference type="Proteomes" id="UP001169217"/>
    </source>
</evidence>
<dbReference type="Pfam" id="PF12796">
    <property type="entry name" value="Ank_2"/>
    <property type="match status" value="2"/>
</dbReference>
<evidence type="ECO:0008006" key="6">
    <source>
        <dbReference type="Google" id="ProtNLM"/>
    </source>
</evidence>
<dbReference type="Gene3D" id="1.25.40.20">
    <property type="entry name" value="Ankyrin repeat-containing domain"/>
    <property type="match status" value="1"/>
</dbReference>
<proteinExistence type="predicted"/>
<dbReference type="PROSITE" id="PS50088">
    <property type="entry name" value="ANK_REPEAT"/>
    <property type="match status" value="3"/>
</dbReference>
<dbReference type="InterPro" id="IPR002110">
    <property type="entry name" value="Ankyrin_rpt"/>
</dbReference>
<name>A0ABQ9PIX4_9PEZI</name>
<dbReference type="PANTHER" id="PTHR24171">
    <property type="entry name" value="ANKYRIN REPEAT DOMAIN-CONTAINING PROTEIN 39-RELATED"/>
    <property type="match status" value="1"/>
</dbReference>
<evidence type="ECO:0000313" key="4">
    <source>
        <dbReference type="EMBL" id="KAK0371993.1"/>
    </source>
</evidence>
<dbReference type="SMART" id="SM00248">
    <property type="entry name" value="ANK"/>
    <property type="match status" value="4"/>
</dbReference>
<accession>A0ABQ9PIX4</accession>
<feature type="repeat" description="ANK" evidence="3">
    <location>
        <begin position="114"/>
        <end position="146"/>
    </location>
</feature>
<feature type="repeat" description="ANK" evidence="3">
    <location>
        <begin position="48"/>
        <end position="80"/>
    </location>
</feature>
<gene>
    <name evidence="4" type="ORF">CLIM01_10643</name>
</gene>
<sequence>MLSRLPAQGAMNGSYGFFSVEEQTSIPNATHDATLFSLPLREALETVEGDNALYAACERGDQEIVKLLLERGADVNARGGQYGHALYAASEEGYLEIAQLLLEKGADIDACGYEDGTALYAASAGGHEKLVKLLLEKEADVRAEGGFYGNAVRAASAGGHKQIEDLLIEKGANPEDRNWYRQATQAQRLWKDIPYRGEHHLRTIV</sequence>
<keyword evidence="1" id="KW-0677">Repeat</keyword>
<keyword evidence="2 3" id="KW-0040">ANK repeat</keyword>